<reference evidence="1" key="1">
    <citation type="journal article" date="2015" name="Nature">
        <title>Complex archaea that bridge the gap between prokaryotes and eukaryotes.</title>
        <authorList>
            <person name="Spang A."/>
            <person name="Saw J.H."/>
            <person name="Jorgensen S.L."/>
            <person name="Zaremba-Niedzwiedzka K."/>
            <person name="Martijn J."/>
            <person name="Lind A.E."/>
            <person name="van Eijk R."/>
            <person name="Schleper C."/>
            <person name="Guy L."/>
            <person name="Ettema T.J."/>
        </authorList>
    </citation>
    <scope>NUCLEOTIDE SEQUENCE</scope>
</reference>
<name>A0A0F9KPE1_9ZZZZ</name>
<proteinExistence type="predicted"/>
<protein>
    <submittedName>
        <fullName evidence="1">Uncharacterized protein</fullName>
    </submittedName>
</protein>
<sequence length="54" mass="6374">MTECGIFIEEPAPRYCDEKWEDIWGIVHLCYLEFDHRGEHLCGNCYQGMPHDGE</sequence>
<accession>A0A0F9KPE1</accession>
<evidence type="ECO:0000313" key="1">
    <source>
        <dbReference type="EMBL" id="KKM76646.1"/>
    </source>
</evidence>
<gene>
    <name evidence="1" type="ORF">LCGC14_1378110</name>
</gene>
<dbReference type="EMBL" id="LAZR01008773">
    <property type="protein sequence ID" value="KKM76646.1"/>
    <property type="molecule type" value="Genomic_DNA"/>
</dbReference>
<comment type="caution">
    <text evidence="1">The sequence shown here is derived from an EMBL/GenBank/DDBJ whole genome shotgun (WGS) entry which is preliminary data.</text>
</comment>
<dbReference type="AlphaFoldDB" id="A0A0F9KPE1"/>
<organism evidence="1">
    <name type="scientific">marine sediment metagenome</name>
    <dbReference type="NCBI Taxonomy" id="412755"/>
    <lineage>
        <taxon>unclassified sequences</taxon>
        <taxon>metagenomes</taxon>
        <taxon>ecological metagenomes</taxon>
    </lineage>
</organism>